<evidence type="ECO:0000313" key="5">
    <source>
        <dbReference type="EMBL" id="DAB38121.1"/>
    </source>
</evidence>
<organism evidence="5 6">
    <name type="scientific">Sulfuricurvum kujiense</name>
    <dbReference type="NCBI Taxonomy" id="148813"/>
    <lineage>
        <taxon>Bacteria</taxon>
        <taxon>Pseudomonadati</taxon>
        <taxon>Campylobacterota</taxon>
        <taxon>Epsilonproteobacteria</taxon>
        <taxon>Campylobacterales</taxon>
        <taxon>Sulfurimonadaceae</taxon>
        <taxon>Sulfuricurvum</taxon>
    </lineage>
</organism>
<evidence type="ECO:0000259" key="4">
    <source>
        <dbReference type="PROSITE" id="PS50110"/>
    </source>
</evidence>
<dbReference type="GO" id="GO:0000155">
    <property type="term" value="F:phosphorelay sensor kinase activity"/>
    <property type="evidence" value="ECO:0007669"/>
    <property type="project" value="TreeGrafter"/>
</dbReference>
<dbReference type="InterPro" id="IPR036890">
    <property type="entry name" value="HATPase_C_sf"/>
</dbReference>
<keyword evidence="5" id="KW-0808">Transferase</keyword>
<feature type="modified residue" description="4-aspartylphosphate" evidence="2">
    <location>
        <position position="5"/>
    </location>
</feature>
<reference evidence="5 6" key="1">
    <citation type="journal article" date="2017" name="Front. Microbiol.">
        <title>Comparative Genomic Analysis of the Class Epsilonproteobacteria and Proposed Reclassification to Epsilonbacteraeota (phyl. nov.).</title>
        <authorList>
            <person name="Waite D.W."/>
            <person name="Vanwonterghem I."/>
            <person name="Rinke C."/>
            <person name="Parks D.H."/>
            <person name="Zhang Y."/>
            <person name="Takai K."/>
            <person name="Sievert S.M."/>
            <person name="Simon J."/>
            <person name="Campbell B.J."/>
            <person name="Hanson T.E."/>
            <person name="Woyke T."/>
            <person name="Klotz M.G."/>
            <person name="Hugenholtz P."/>
        </authorList>
    </citation>
    <scope>NUCLEOTIDE SEQUENCE [LARGE SCALE GENOMIC DNA]</scope>
    <source>
        <strain evidence="5">UBA12443</strain>
    </source>
</reference>
<feature type="domain" description="Histidine kinase" evidence="3">
    <location>
        <begin position="87"/>
        <end position="289"/>
    </location>
</feature>
<dbReference type="InterPro" id="IPR011006">
    <property type="entry name" value="CheY-like_superfamily"/>
</dbReference>
<dbReference type="SMART" id="SM00387">
    <property type="entry name" value="HATPase_c"/>
    <property type="match status" value="1"/>
</dbReference>
<dbReference type="Gene3D" id="3.40.50.2300">
    <property type="match status" value="1"/>
</dbReference>
<dbReference type="InterPro" id="IPR005467">
    <property type="entry name" value="His_kinase_dom"/>
</dbReference>
<name>A0A2D3W9X9_9BACT</name>
<dbReference type="InterPro" id="IPR003594">
    <property type="entry name" value="HATPase_dom"/>
</dbReference>
<proteinExistence type="predicted"/>
<dbReference type="EMBL" id="DLUI01000107">
    <property type="protein sequence ID" value="DAB38121.1"/>
    <property type="molecule type" value="Genomic_DNA"/>
</dbReference>
<feature type="domain" description="Response regulatory" evidence="4">
    <location>
        <begin position="1"/>
        <end position="72"/>
    </location>
</feature>
<dbReference type="Pfam" id="PF00072">
    <property type="entry name" value="Response_reg"/>
    <property type="match status" value="1"/>
</dbReference>
<evidence type="ECO:0000313" key="6">
    <source>
        <dbReference type="Proteomes" id="UP000228859"/>
    </source>
</evidence>
<dbReference type="AlphaFoldDB" id="A0A2D3W9X9"/>
<dbReference type="SUPFAM" id="SSF52172">
    <property type="entry name" value="CheY-like"/>
    <property type="match status" value="1"/>
</dbReference>
<dbReference type="PROSITE" id="PS50110">
    <property type="entry name" value="RESPONSE_REGULATORY"/>
    <property type="match status" value="1"/>
</dbReference>
<evidence type="ECO:0000256" key="2">
    <source>
        <dbReference type="PROSITE-ProRule" id="PRU00169"/>
    </source>
</evidence>
<dbReference type="InterPro" id="IPR001789">
    <property type="entry name" value="Sig_transdc_resp-reg_receiver"/>
</dbReference>
<dbReference type="PROSITE" id="PS50109">
    <property type="entry name" value="HIS_KIN"/>
    <property type="match status" value="1"/>
</dbReference>
<dbReference type="PANTHER" id="PTHR43547:SF11">
    <property type="entry name" value="HISTIDINE KINASE"/>
    <property type="match status" value="1"/>
</dbReference>
<gene>
    <name evidence="5" type="ORF">CFH83_07575</name>
</gene>
<keyword evidence="1 2" id="KW-0597">Phosphoprotein</keyword>
<keyword evidence="5" id="KW-0418">Kinase</keyword>
<evidence type="ECO:0000259" key="3">
    <source>
        <dbReference type="PROSITE" id="PS50109"/>
    </source>
</evidence>
<accession>A0A2D3W9X9</accession>
<comment type="caution">
    <text evidence="5">The sequence shown here is derived from an EMBL/GenBank/DDBJ whole genome shotgun (WGS) entry which is preliminary data.</text>
</comment>
<dbReference type="Pfam" id="PF02518">
    <property type="entry name" value="HATPase_c"/>
    <property type="match status" value="1"/>
</dbReference>
<sequence>MVLLDIVMPDIDGYEVCRRIKSISRERDLSILFMSALRTHEDKTKGFESGADDYLVKPLYEKEVLARVKLHLKKRSLVKHLTALLKRSYHELYNPLSIIKTSAEMFGYRHPKNSYVDTMHAAAKSLHLIYEDLYYALGAKKEIPERKVENLAKFLRKRVEYFTLLAEVKKIRIELDTQDECLVEIPSSDLQRIIDNTISNAIKYSFENTTIHISLIKKMNIILKITNHGSTIINPHYIFTDGYREAFDTIGMGIGLEIVASICQRLNIHAVVESANGVTTFTYTFKSGN</sequence>
<dbReference type="Gene3D" id="3.30.565.10">
    <property type="entry name" value="Histidine kinase-like ATPase, C-terminal domain"/>
    <property type="match status" value="1"/>
</dbReference>
<dbReference type="Proteomes" id="UP000228859">
    <property type="component" value="Unassembled WGS sequence"/>
</dbReference>
<evidence type="ECO:0000256" key="1">
    <source>
        <dbReference type="ARBA" id="ARBA00022553"/>
    </source>
</evidence>
<dbReference type="PANTHER" id="PTHR43547">
    <property type="entry name" value="TWO-COMPONENT HISTIDINE KINASE"/>
    <property type="match status" value="1"/>
</dbReference>
<protein>
    <submittedName>
        <fullName evidence="5">Hybrid sensor histidine kinase/response regulator</fullName>
    </submittedName>
</protein>
<dbReference type="SUPFAM" id="SSF55874">
    <property type="entry name" value="ATPase domain of HSP90 chaperone/DNA topoisomerase II/histidine kinase"/>
    <property type="match status" value="1"/>
</dbReference>